<dbReference type="GO" id="GO:0009055">
    <property type="term" value="F:electron transfer activity"/>
    <property type="evidence" value="ECO:0007669"/>
    <property type="project" value="InterPro"/>
</dbReference>
<evidence type="ECO:0000313" key="6">
    <source>
        <dbReference type="Proteomes" id="UP000184148"/>
    </source>
</evidence>
<proteinExistence type="inferred from homology"/>
<evidence type="ECO:0000313" key="5">
    <source>
        <dbReference type="EMBL" id="SHE72106.1"/>
    </source>
</evidence>
<dbReference type="PIRSF" id="PIRSF000090">
    <property type="entry name" value="Beta-ETF"/>
    <property type="match status" value="1"/>
</dbReference>
<evidence type="ECO:0000256" key="2">
    <source>
        <dbReference type="ARBA" id="ARBA00042002"/>
    </source>
</evidence>
<dbReference type="Pfam" id="PF01012">
    <property type="entry name" value="ETF"/>
    <property type="match status" value="1"/>
</dbReference>
<feature type="domain" description="Electron transfer flavoprotein alpha/beta-subunit N-terminal" evidence="4">
    <location>
        <begin position="22"/>
        <end position="213"/>
    </location>
</feature>
<dbReference type="Proteomes" id="UP000184148">
    <property type="component" value="Unassembled WGS sequence"/>
</dbReference>
<reference evidence="6" key="1">
    <citation type="submission" date="2016-11" db="EMBL/GenBank/DDBJ databases">
        <authorList>
            <person name="Varghese N."/>
            <person name="Submissions S."/>
        </authorList>
    </citation>
    <scope>NUCLEOTIDE SEQUENCE [LARGE SCALE GENOMIC DNA]</scope>
    <source>
        <strain evidence="6">DSM 12395</strain>
    </source>
</reference>
<dbReference type="InterPro" id="IPR000049">
    <property type="entry name" value="ET-Flavoprotein_bsu_CS"/>
</dbReference>
<dbReference type="Gene3D" id="3.40.50.620">
    <property type="entry name" value="HUPs"/>
    <property type="match status" value="1"/>
</dbReference>
<dbReference type="InterPro" id="IPR012255">
    <property type="entry name" value="ETF_b"/>
</dbReference>
<evidence type="ECO:0000259" key="4">
    <source>
        <dbReference type="SMART" id="SM00893"/>
    </source>
</evidence>
<dbReference type="OrthoDB" id="9804960at2"/>
<dbReference type="AlphaFoldDB" id="A0A1M4VSU6"/>
<dbReference type="InterPro" id="IPR014730">
    <property type="entry name" value="ETF_a/b_N"/>
</dbReference>
<evidence type="ECO:0000256" key="1">
    <source>
        <dbReference type="ARBA" id="ARBA00007557"/>
    </source>
</evidence>
<dbReference type="SMART" id="SM00893">
    <property type="entry name" value="ETF"/>
    <property type="match status" value="1"/>
</dbReference>
<evidence type="ECO:0000256" key="3">
    <source>
        <dbReference type="ARBA" id="ARBA00049933"/>
    </source>
</evidence>
<dbReference type="InterPro" id="IPR033948">
    <property type="entry name" value="ETF_beta_N"/>
</dbReference>
<protein>
    <recommendedName>
        <fullName evidence="2">Electron transfer flavoprotein small subunit</fullName>
    </recommendedName>
</protein>
<dbReference type="CDD" id="cd01714">
    <property type="entry name" value="ETF_beta"/>
    <property type="match status" value="1"/>
</dbReference>
<dbReference type="PANTHER" id="PTHR21294">
    <property type="entry name" value="ELECTRON TRANSFER FLAVOPROTEIN BETA-SUBUNIT"/>
    <property type="match status" value="1"/>
</dbReference>
<dbReference type="InterPro" id="IPR014729">
    <property type="entry name" value="Rossmann-like_a/b/a_fold"/>
</dbReference>
<sequence length="262" mass="27848">MNIVVLIKQVPGTDNVKMDPETGVMIRSGKDTIINPLDENALAEAVRIKNSRDDVKLTAISMGPESAMKALKEAVAMGADAGILLSGRVFAGSDTIATGRALSAAIKKLGQVDLIICGERATDGETGQTGAMIAEFLDIPVQTYVSALEVKDNSVIVKRTVEGGFEYVEVPFPVLVTVNKDINEPGFPTLDGKLKAKQVEIPVWGNEELGLDKSVLGLGGSPTRVVKVFSPKLSRDTIMRKADGTTGPVDELIQFLTGKEVL</sequence>
<name>A0A1M4VSU6_9FIRM</name>
<accession>A0A1M4VSU6</accession>
<dbReference type="SUPFAM" id="SSF52402">
    <property type="entry name" value="Adenine nucleotide alpha hydrolases-like"/>
    <property type="match status" value="1"/>
</dbReference>
<dbReference type="PROSITE" id="PS01065">
    <property type="entry name" value="ETF_BETA"/>
    <property type="match status" value="1"/>
</dbReference>
<comment type="cofactor">
    <cofactor evidence="3">
        <name>AMP</name>
        <dbReference type="ChEBI" id="CHEBI:456215"/>
    </cofactor>
</comment>
<dbReference type="EMBL" id="FQUY01000005">
    <property type="protein sequence ID" value="SHE72106.1"/>
    <property type="molecule type" value="Genomic_DNA"/>
</dbReference>
<organism evidence="5 6">
    <name type="scientific">Desulforamulus putei DSM 12395</name>
    <dbReference type="NCBI Taxonomy" id="1121429"/>
    <lineage>
        <taxon>Bacteria</taxon>
        <taxon>Bacillati</taxon>
        <taxon>Bacillota</taxon>
        <taxon>Clostridia</taxon>
        <taxon>Eubacteriales</taxon>
        <taxon>Peptococcaceae</taxon>
        <taxon>Desulforamulus</taxon>
    </lineage>
</organism>
<dbReference type="STRING" id="1121429.SAMN02745133_00986"/>
<dbReference type="PANTHER" id="PTHR21294:SF17">
    <property type="entry name" value="PROTEIN FIXA"/>
    <property type="match status" value="1"/>
</dbReference>
<dbReference type="RefSeq" id="WP_073236627.1">
    <property type="nucleotide sequence ID" value="NZ_FQUY01000005.1"/>
</dbReference>
<comment type="similarity">
    <text evidence="1">Belongs to the ETF beta-subunit/FixA family.</text>
</comment>
<keyword evidence="6" id="KW-1185">Reference proteome</keyword>
<gene>
    <name evidence="5" type="ORF">SAMN02745133_00986</name>
</gene>